<evidence type="ECO:0000256" key="1">
    <source>
        <dbReference type="ARBA" id="ARBA00022679"/>
    </source>
</evidence>
<keyword evidence="4" id="KW-0255">Endonuclease</keyword>
<dbReference type="PROSITE" id="PS50994">
    <property type="entry name" value="INTEGRASE"/>
    <property type="match status" value="1"/>
</dbReference>
<dbReference type="InterPro" id="IPR001584">
    <property type="entry name" value="Integrase_cat-core"/>
</dbReference>
<evidence type="ECO:0000313" key="9">
    <source>
        <dbReference type="Proteomes" id="UP000579406"/>
    </source>
</evidence>
<dbReference type="Gene3D" id="3.30.420.10">
    <property type="entry name" value="Ribonuclease H-like superfamily/Ribonuclease H"/>
    <property type="match status" value="1"/>
</dbReference>
<keyword evidence="6" id="KW-0695">RNA-directed DNA polymerase</keyword>
<sequence>KHVEKHLCSAFAVLGVPFSMKMDNGPAYVSHRFHHFCSTWDIQHVTRIPHLPTGQAMVECVHQT</sequence>
<evidence type="ECO:0000256" key="4">
    <source>
        <dbReference type="ARBA" id="ARBA00022759"/>
    </source>
</evidence>
<dbReference type="AlphaFoldDB" id="A0A7K9UJ28"/>
<dbReference type="PANTHER" id="PTHR41694:SF3">
    <property type="entry name" value="RNA-DIRECTED DNA POLYMERASE-RELATED"/>
    <property type="match status" value="1"/>
</dbReference>
<dbReference type="SUPFAM" id="SSF53098">
    <property type="entry name" value="Ribonuclease H-like"/>
    <property type="match status" value="1"/>
</dbReference>
<accession>A0A7K9UJ28</accession>
<keyword evidence="3" id="KW-0540">Nuclease</keyword>
<dbReference type="GO" id="GO:0015074">
    <property type="term" value="P:DNA integration"/>
    <property type="evidence" value="ECO:0007669"/>
    <property type="project" value="InterPro"/>
</dbReference>
<dbReference type="InterPro" id="IPR012337">
    <property type="entry name" value="RNaseH-like_sf"/>
</dbReference>
<dbReference type="InterPro" id="IPR036397">
    <property type="entry name" value="RNaseH_sf"/>
</dbReference>
<evidence type="ECO:0000256" key="5">
    <source>
        <dbReference type="ARBA" id="ARBA00022801"/>
    </source>
</evidence>
<evidence type="ECO:0000313" key="8">
    <source>
        <dbReference type="EMBL" id="NXI60819.1"/>
    </source>
</evidence>
<protein>
    <submittedName>
        <fullName evidence="8">POK8 protein</fullName>
    </submittedName>
</protein>
<dbReference type="PANTHER" id="PTHR41694">
    <property type="entry name" value="ENDOGENOUS RETROVIRUS GROUP K MEMBER POL PROTEIN"/>
    <property type="match status" value="1"/>
</dbReference>
<keyword evidence="9" id="KW-1185">Reference proteome</keyword>
<reference evidence="8 9" key="1">
    <citation type="submission" date="2019-09" db="EMBL/GenBank/DDBJ databases">
        <title>Bird 10,000 Genomes (B10K) Project - Family phase.</title>
        <authorList>
            <person name="Zhang G."/>
        </authorList>
    </citation>
    <scope>NUCLEOTIDE SEQUENCE [LARGE SCALE GENOMIC DNA]</scope>
    <source>
        <strain evidence="8">B10K-DU-001-61</strain>
        <tissue evidence="8">Muscle</tissue>
    </source>
</reference>
<evidence type="ECO:0000256" key="6">
    <source>
        <dbReference type="ARBA" id="ARBA00022918"/>
    </source>
</evidence>
<keyword evidence="5" id="KW-0378">Hydrolase</keyword>
<gene>
    <name evidence="8" type="primary">Ervk8</name>
    <name evidence="8" type="ORF">CHLAEN_R13845</name>
</gene>
<dbReference type="Proteomes" id="UP000579406">
    <property type="component" value="Unassembled WGS sequence"/>
</dbReference>
<organism evidence="8 9">
    <name type="scientific">Chloroceryle aenea</name>
    <name type="common">American pygmy kingfisher</name>
    <dbReference type="NCBI Taxonomy" id="176938"/>
    <lineage>
        <taxon>Eukaryota</taxon>
        <taxon>Metazoa</taxon>
        <taxon>Chordata</taxon>
        <taxon>Craniata</taxon>
        <taxon>Vertebrata</taxon>
        <taxon>Euteleostomi</taxon>
        <taxon>Archelosauria</taxon>
        <taxon>Archosauria</taxon>
        <taxon>Dinosauria</taxon>
        <taxon>Saurischia</taxon>
        <taxon>Theropoda</taxon>
        <taxon>Coelurosauria</taxon>
        <taxon>Aves</taxon>
        <taxon>Neognathae</taxon>
        <taxon>Neoaves</taxon>
        <taxon>Telluraves</taxon>
        <taxon>Coraciimorphae</taxon>
        <taxon>Coraciiformes</taxon>
        <taxon>Cerylidae</taxon>
        <taxon>Chloroceryle</taxon>
    </lineage>
</organism>
<name>A0A7K9UJ28_9AVES</name>
<keyword evidence="2" id="KW-0548">Nucleotidyltransferase</keyword>
<feature type="non-terminal residue" evidence="8">
    <location>
        <position position="64"/>
    </location>
</feature>
<keyword evidence="1" id="KW-0808">Transferase</keyword>
<dbReference type="GO" id="GO:0003964">
    <property type="term" value="F:RNA-directed DNA polymerase activity"/>
    <property type="evidence" value="ECO:0007669"/>
    <property type="project" value="UniProtKB-KW"/>
</dbReference>
<evidence type="ECO:0000256" key="3">
    <source>
        <dbReference type="ARBA" id="ARBA00022722"/>
    </source>
</evidence>
<dbReference type="EMBL" id="VWZY01014126">
    <property type="protein sequence ID" value="NXI60819.1"/>
    <property type="molecule type" value="Genomic_DNA"/>
</dbReference>
<dbReference type="OrthoDB" id="9359997at2759"/>
<dbReference type="GO" id="GO:0004519">
    <property type="term" value="F:endonuclease activity"/>
    <property type="evidence" value="ECO:0007669"/>
    <property type="project" value="UniProtKB-KW"/>
</dbReference>
<feature type="non-terminal residue" evidence="8">
    <location>
        <position position="1"/>
    </location>
</feature>
<dbReference type="GO" id="GO:0016787">
    <property type="term" value="F:hydrolase activity"/>
    <property type="evidence" value="ECO:0007669"/>
    <property type="project" value="UniProtKB-KW"/>
</dbReference>
<evidence type="ECO:0000256" key="2">
    <source>
        <dbReference type="ARBA" id="ARBA00022695"/>
    </source>
</evidence>
<evidence type="ECO:0000259" key="7">
    <source>
        <dbReference type="PROSITE" id="PS50994"/>
    </source>
</evidence>
<feature type="domain" description="Integrase catalytic" evidence="7">
    <location>
        <begin position="1"/>
        <end position="64"/>
    </location>
</feature>
<proteinExistence type="predicted"/>
<comment type="caution">
    <text evidence="8">The sequence shown here is derived from an EMBL/GenBank/DDBJ whole genome shotgun (WGS) entry which is preliminary data.</text>
</comment>
<dbReference type="GO" id="GO:0035613">
    <property type="term" value="F:RNA stem-loop binding"/>
    <property type="evidence" value="ECO:0007669"/>
    <property type="project" value="TreeGrafter"/>
</dbReference>